<proteinExistence type="inferred from homology"/>
<reference evidence="13" key="2">
    <citation type="submission" date="2015-06" db="EMBL/GenBank/DDBJ databases">
        <authorList>
            <person name="Radhakrishnan Rajesh"/>
            <person name="Underwood Anthony"/>
            <person name="Al-Shahib Ali"/>
        </authorList>
    </citation>
    <scope>NUCLEOTIDE SEQUENCE [LARGE SCALE GENOMIC DNA]</scope>
    <source>
        <strain evidence="13">P19_London_7_VIM_2_05_10</strain>
    </source>
</reference>
<keyword evidence="3" id="KW-0813">Transport</keyword>
<dbReference type="Proteomes" id="UP000045039">
    <property type="component" value="Unassembled WGS sequence"/>
</dbReference>
<evidence type="ECO:0000256" key="3">
    <source>
        <dbReference type="ARBA" id="ARBA00022448"/>
    </source>
</evidence>
<reference evidence="14" key="4">
    <citation type="submission" date="2017-05" db="EMBL/GenBank/DDBJ databases">
        <authorList>
            <person name="Giani T."/>
            <person name="Arena F."/>
            <person name="Pollini S."/>
            <person name="Di Pilato V."/>
            <person name="D'Andrea M.M."/>
            <person name="Henrici De Angelis L."/>
            <person name="Bassetti M."/>
            <person name="Rossolini G.M."/>
        </authorList>
    </citation>
    <scope>NUCLEOTIDE SEQUENCE [LARGE SCALE GENOMIC DNA]</scope>
    <source>
        <strain evidence="14">S567_C10_BS</strain>
    </source>
</reference>
<reference evidence="10" key="6">
    <citation type="submission" date="2020-01" db="EMBL/GenBank/DDBJ databases">
        <title>Bacteria Cultured from War Wounds Associated with the Conflict in Eastern Ukraine.</title>
        <authorList>
            <person name="Snesrud E."/>
            <person name="Galac M.R."/>
            <person name="Mc Gann P."/>
            <person name="Valentine K."/>
            <person name="Viacheslav K."/>
        </authorList>
    </citation>
    <scope>NUCLEOTIDE SEQUENCE</scope>
    <source>
        <strain evidence="10">VNMU148</strain>
    </source>
</reference>
<evidence type="ECO:0000313" key="15">
    <source>
        <dbReference type="Proteomes" id="UP000270834"/>
    </source>
</evidence>
<feature type="transmembrane region" description="Helical" evidence="8">
    <location>
        <begin position="154"/>
        <end position="173"/>
    </location>
</feature>
<dbReference type="RefSeq" id="WP_003107192.1">
    <property type="nucleotide sequence ID" value="NZ_AP014839.1"/>
</dbReference>
<dbReference type="PANTHER" id="PTHR36838">
    <property type="entry name" value="AUXIN EFFLUX CARRIER FAMILY PROTEIN"/>
    <property type="match status" value="1"/>
</dbReference>
<reference evidence="9" key="1">
    <citation type="submission" date="2015-06" db="EMBL/GenBank/DDBJ databases">
        <authorList>
            <person name="Radhakrishnan R."/>
            <person name="Underwood A."/>
            <person name="Al-Shahib A."/>
        </authorList>
    </citation>
    <scope>NUCLEOTIDE SEQUENCE</scope>
    <source>
        <strain evidence="9">P19_London_7_VIM_2_05_10</strain>
    </source>
</reference>
<accession>A0A1S1BWD3</accession>
<dbReference type="eggNOG" id="COG0679">
    <property type="taxonomic scope" value="Bacteria"/>
</dbReference>
<evidence type="ECO:0000256" key="2">
    <source>
        <dbReference type="ARBA" id="ARBA00010145"/>
    </source>
</evidence>
<gene>
    <name evidence="12" type="ORF">ALP65_02088</name>
    <name evidence="11" type="ORF">CAZ10_16150</name>
    <name evidence="10" type="ORF">GUL26_28410</name>
    <name evidence="9" type="ORF">PAERUG_P19_London_7_VIM_2_05_10_00374</name>
</gene>
<feature type="transmembrane region" description="Helical" evidence="8">
    <location>
        <begin position="270"/>
        <end position="290"/>
    </location>
</feature>
<evidence type="ECO:0000313" key="14">
    <source>
        <dbReference type="Proteomes" id="UP000194857"/>
    </source>
</evidence>
<dbReference type="GO" id="GO:0055085">
    <property type="term" value="P:transmembrane transport"/>
    <property type="evidence" value="ECO:0007669"/>
    <property type="project" value="InterPro"/>
</dbReference>
<evidence type="ECO:0000256" key="4">
    <source>
        <dbReference type="ARBA" id="ARBA00022475"/>
    </source>
</evidence>
<feature type="transmembrane region" description="Helical" evidence="8">
    <location>
        <begin position="120"/>
        <end position="142"/>
    </location>
</feature>
<comment type="similarity">
    <text evidence="2">Belongs to the auxin efflux carrier (TC 2.A.69) family.</text>
</comment>
<evidence type="ECO:0000256" key="7">
    <source>
        <dbReference type="ARBA" id="ARBA00023136"/>
    </source>
</evidence>
<accession>A0A069QCE4</accession>
<dbReference type="EMBL" id="WXZT01000025">
    <property type="protein sequence ID" value="MZZ16197.1"/>
    <property type="molecule type" value="Genomic_DNA"/>
</dbReference>
<organism evidence="11 14">
    <name type="scientific">Pseudomonas aeruginosa</name>
    <dbReference type="NCBI Taxonomy" id="287"/>
    <lineage>
        <taxon>Bacteria</taxon>
        <taxon>Pseudomonadati</taxon>
        <taxon>Pseudomonadota</taxon>
        <taxon>Gammaproteobacteria</taxon>
        <taxon>Pseudomonadales</taxon>
        <taxon>Pseudomonadaceae</taxon>
        <taxon>Pseudomonas</taxon>
    </lineage>
</organism>
<name>A0A069QCE4_PSEAI</name>
<dbReference type="InterPro" id="IPR004776">
    <property type="entry name" value="Mem_transp_PIN-like"/>
</dbReference>
<keyword evidence="7 8" id="KW-0472">Membrane</keyword>
<evidence type="ECO:0000256" key="1">
    <source>
        <dbReference type="ARBA" id="ARBA00004651"/>
    </source>
</evidence>
<dbReference type="Gene3D" id="1.20.1530.20">
    <property type="match status" value="1"/>
</dbReference>
<dbReference type="InterPro" id="IPR038770">
    <property type="entry name" value="Na+/solute_symporter_sf"/>
</dbReference>
<keyword evidence="6 8" id="KW-1133">Transmembrane helix</keyword>
<protein>
    <submittedName>
        <fullName evidence="10 11">Transporter</fullName>
    </submittedName>
    <submittedName>
        <fullName evidence="9">Membrane transport protein</fullName>
    </submittedName>
</protein>
<dbReference type="Proteomes" id="UP000644192">
    <property type="component" value="Unassembled WGS sequence"/>
</dbReference>
<dbReference type="Proteomes" id="UP000270834">
    <property type="component" value="Unassembled WGS sequence"/>
</dbReference>
<evidence type="ECO:0000313" key="12">
    <source>
        <dbReference type="EMBL" id="RMS47562.1"/>
    </source>
</evidence>
<keyword evidence="5 8" id="KW-0812">Transmembrane</keyword>
<reference evidence="11" key="3">
    <citation type="submission" date="2017-05" db="EMBL/GenBank/DDBJ databases">
        <authorList>
            <person name="Song R."/>
            <person name="Chenine A.L."/>
            <person name="Ruprecht R.M."/>
        </authorList>
    </citation>
    <scope>NUCLEOTIDE SEQUENCE [LARGE SCALE GENOMIC DNA]</scope>
    <source>
        <strain evidence="11">S567_C10_BS</strain>
    </source>
</reference>
<evidence type="ECO:0000256" key="6">
    <source>
        <dbReference type="ARBA" id="ARBA00022989"/>
    </source>
</evidence>
<evidence type="ECO:0000313" key="10">
    <source>
        <dbReference type="EMBL" id="MZZ16197.1"/>
    </source>
</evidence>
<feature type="transmembrane region" description="Helical" evidence="8">
    <location>
        <begin position="6"/>
        <end position="22"/>
    </location>
</feature>
<feature type="transmembrane region" description="Helical" evidence="8">
    <location>
        <begin position="211"/>
        <end position="230"/>
    </location>
</feature>
<dbReference type="EMBL" id="RBSQ01001125">
    <property type="protein sequence ID" value="RMS47562.1"/>
    <property type="molecule type" value="Genomic_DNA"/>
</dbReference>
<dbReference type="GO" id="GO:0005886">
    <property type="term" value="C:plasma membrane"/>
    <property type="evidence" value="ECO:0007669"/>
    <property type="project" value="UniProtKB-SubCell"/>
</dbReference>
<reference evidence="12 15" key="5">
    <citation type="submission" date="2018-08" db="EMBL/GenBank/DDBJ databases">
        <title>Recombination of ecologically and evolutionarily significant loci maintains genetic cohesion in the Pseudomonas syringae species complex.</title>
        <authorList>
            <person name="Dillon M."/>
            <person name="Thakur S."/>
            <person name="Almeida R.N.D."/>
            <person name="Weir B.S."/>
            <person name="Guttman D.S."/>
        </authorList>
    </citation>
    <scope>NUCLEOTIDE SEQUENCE [LARGE SCALE GENOMIC DNA]</scope>
    <source>
        <strain evidence="12 15">ICMP 7846</strain>
    </source>
</reference>
<dbReference type="EMBL" id="CVVU01000013">
    <property type="protein sequence ID" value="CRN95814.1"/>
    <property type="molecule type" value="Genomic_DNA"/>
</dbReference>
<evidence type="ECO:0000313" key="9">
    <source>
        <dbReference type="EMBL" id="CRN95814.1"/>
    </source>
</evidence>
<sequence>MIAQFVAVVLPILICTGIGFAWSRSAGPVDTRALVFLVANVGFPCLLLSSLDRPGLSIGMVAGVFLATALAVLAFALLGLVALRLLRMPVRRYLPSIMLPNSGNMGIPIAYLAFGEEALVYAVAFSTLIQVGHATLGVWFASGDITPASILRNPMIYALAVALGLIALGWSLPPPLRDVTRLLGGITVPLMLVMLGLSLAGLRLHETWRPLLLSLVRVWGGFAVGYGIAAGLGMEAVAAGTFAIQCGMPTAVLTYLLAKRYDGPVNEVAGMVLITTLLVLLSTPLFIQLLPRA</sequence>
<feature type="transmembrane region" description="Helical" evidence="8">
    <location>
        <begin position="236"/>
        <end position="258"/>
    </location>
</feature>
<keyword evidence="4" id="KW-1003">Cell membrane</keyword>
<evidence type="ECO:0000256" key="8">
    <source>
        <dbReference type="SAM" id="Phobius"/>
    </source>
</evidence>
<dbReference type="EMBL" id="NFFZ01000007">
    <property type="protein sequence ID" value="OTI61403.1"/>
    <property type="molecule type" value="Genomic_DNA"/>
</dbReference>
<evidence type="ECO:0000256" key="5">
    <source>
        <dbReference type="ARBA" id="ARBA00022692"/>
    </source>
</evidence>
<evidence type="ECO:0000313" key="11">
    <source>
        <dbReference type="EMBL" id="OTI61403.1"/>
    </source>
</evidence>
<feature type="transmembrane region" description="Helical" evidence="8">
    <location>
        <begin position="57"/>
        <end position="81"/>
    </location>
</feature>
<evidence type="ECO:0000313" key="13">
    <source>
        <dbReference type="Proteomes" id="UP000045039"/>
    </source>
</evidence>
<comment type="caution">
    <text evidence="11">The sequence shown here is derived from an EMBL/GenBank/DDBJ whole genome shotgun (WGS) entry which is preliminary data.</text>
</comment>
<comment type="subcellular location">
    <subcellularLocation>
        <location evidence="1">Cell membrane</location>
        <topology evidence="1">Multi-pass membrane protein</topology>
    </subcellularLocation>
</comment>
<dbReference type="Pfam" id="PF03547">
    <property type="entry name" value="Mem_trans"/>
    <property type="match status" value="1"/>
</dbReference>
<dbReference type="Proteomes" id="UP000194857">
    <property type="component" value="Unassembled WGS sequence"/>
</dbReference>
<dbReference type="PANTHER" id="PTHR36838:SF1">
    <property type="entry name" value="SLR1864 PROTEIN"/>
    <property type="match status" value="1"/>
</dbReference>
<dbReference type="AlphaFoldDB" id="A0A069QCE4"/>
<feature type="transmembrane region" description="Helical" evidence="8">
    <location>
        <begin position="179"/>
        <end position="199"/>
    </location>
</feature>
<feature type="transmembrane region" description="Helical" evidence="8">
    <location>
        <begin position="93"/>
        <end position="114"/>
    </location>
</feature>